<dbReference type="PANTHER" id="PTHR45436">
    <property type="entry name" value="SENSOR HISTIDINE KINASE YKOH"/>
    <property type="match status" value="1"/>
</dbReference>
<dbReference type="PROSITE" id="PS50885">
    <property type="entry name" value="HAMP"/>
    <property type="match status" value="1"/>
</dbReference>
<evidence type="ECO:0000256" key="10">
    <source>
        <dbReference type="ARBA" id="ARBA00023136"/>
    </source>
</evidence>
<feature type="region of interest" description="Disordered" evidence="11">
    <location>
        <begin position="607"/>
        <end position="646"/>
    </location>
</feature>
<dbReference type="GO" id="GO:0005886">
    <property type="term" value="C:plasma membrane"/>
    <property type="evidence" value="ECO:0007669"/>
    <property type="project" value="UniProtKB-SubCell"/>
</dbReference>
<dbReference type="InterPro" id="IPR003661">
    <property type="entry name" value="HisK_dim/P_dom"/>
</dbReference>
<evidence type="ECO:0000256" key="1">
    <source>
        <dbReference type="ARBA" id="ARBA00000085"/>
    </source>
</evidence>
<evidence type="ECO:0000256" key="12">
    <source>
        <dbReference type="SAM" id="Phobius"/>
    </source>
</evidence>
<comment type="catalytic activity">
    <reaction evidence="1">
        <text>ATP + protein L-histidine = ADP + protein N-phospho-L-histidine.</text>
        <dbReference type="EC" id="2.7.13.3"/>
    </reaction>
</comment>
<dbReference type="FunFam" id="1.10.287.130:FF:000001">
    <property type="entry name" value="Two-component sensor histidine kinase"/>
    <property type="match status" value="1"/>
</dbReference>
<keyword evidence="5" id="KW-0808">Transferase</keyword>
<keyword evidence="4" id="KW-0597">Phosphoprotein</keyword>
<evidence type="ECO:0000256" key="6">
    <source>
        <dbReference type="ARBA" id="ARBA00022692"/>
    </source>
</evidence>
<evidence type="ECO:0000256" key="4">
    <source>
        <dbReference type="ARBA" id="ARBA00022553"/>
    </source>
</evidence>
<dbReference type="RefSeq" id="WP_243394329.1">
    <property type="nucleotide sequence ID" value="NZ_NMWT01000010.1"/>
</dbReference>
<dbReference type="PRINTS" id="PR00344">
    <property type="entry name" value="BCTRLSENSOR"/>
</dbReference>
<dbReference type="CDD" id="cd00082">
    <property type="entry name" value="HisKA"/>
    <property type="match status" value="1"/>
</dbReference>
<proteinExistence type="predicted"/>
<keyword evidence="9" id="KW-0902">Two-component regulatory system</keyword>
<reference evidence="15 16" key="1">
    <citation type="submission" date="2017-07" db="EMBL/GenBank/DDBJ databases">
        <title>Bifidobacterium novel species.</title>
        <authorList>
            <person name="Lugli G.A."/>
            <person name="Milani C."/>
            <person name="Duranti S."/>
            <person name="Mangifesta M."/>
        </authorList>
    </citation>
    <scope>NUCLEOTIDE SEQUENCE [LARGE SCALE GENOMIC DNA]</scope>
    <source>
        <strain evidence="15 16">77</strain>
    </source>
</reference>
<dbReference type="InterPro" id="IPR050428">
    <property type="entry name" value="TCS_sensor_his_kinase"/>
</dbReference>
<feature type="compositionally biased region" description="Low complexity" evidence="11">
    <location>
        <begin position="177"/>
        <end position="194"/>
    </location>
</feature>
<dbReference type="AlphaFoldDB" id="A0A2N5J490"/>
<accession>A0A2N5J490</accession>
<feature type="transmembrane region" description="Helical" evidence="12">
    <location>
        <begin position="50"/>
        <end position="69"/>
    </location>
</feature>
<dbReference type="SMART" id="SM00388">
    <property type="entry name" value="HisKA"/>
    <property type="match status" value="1"/>
</dbReference>
<dbReference type="SUPFAM" id="SSF47384">
    <property type="entry name" value="Homodimeric domain of signal transducing histidine kinase"/>
    <property type="match status" value="1"/>
</dbReference>
<dbReference type="InterPro" id="IPR005467">
    <property type="entry name" value="His_kinase_dom"/>
</dbReference>
<dbReference type="Proteomes" id="UP000235034">
    <property type="component" value="Unassembled WGS sequence"/>
</dbReference>
<sequence>MIPQPQFPPKNGPAPMPRTPILRPPKATGWRRVPRFFLDHIDRVSLTTKLVACTLVVLIVGTVGISASIRQLVSSYLLEKTDSQIISQRNIVMTGTLLSDNSDLSNNGLNTYFLQVRAVKDGKLTGQIDTRLYPVLEGGVVSIPQLPSNDDIDLNALGQPFTTSAVVTTVTRMNADAAADSSGQAQAPAASTPGRKTLDQANAPWRVAAFQSQTPDKTVKAIVFIGLSLADQIDIIDTLTKYCVTVGIAIVLLGGSLAALIIQRTLDPLKRIEKTAAKIAAGDLTQRVPWAPENTEIGSLAVSLNTMLARIEKSFHEQEQTTAKMKRFVSDASHELRTPLAAIHGYAELYTMQRGMPGALERADESIAHIERSSQRMTVLVEDLLSLARLDEGRGIDMTQTVSLTGVVADALDDLHALDPEREVTRGTVAYTPAADLDHPSSLAIEAGDMTPVTLTGDASRLRQVVTNIVGNIHRYTPADSPARIGLGVMPASITPDALAMMPATDESMRRFLDAVEVGRSMRTGTNYAVLRFEDHGPGVPEESRAQIFERFYTADPSRAREKGGTGLGLAIAQSVVKAHHGFICATPTDGGGLTFTIILPLGPVDAAGHPGPAPDDADDTVRVKSSRGFKSKEKPAKTKRSWFSH</sequence>
<dbReference type="InterPro" id="IPR036097">
    <property type="entry name" value="HisK_dim/P_sf"/>
</dbReference>
<dbReference type="PANTHER" id="PTHR45436:SF5">
    <property type="entry name" value="SENSOR HISTIDINE KINASE TRCS"/>
    <property type="match status" value="1"/>
</dbReference>
<evidence type="ECO:0000256" key="11">
    <source>
        <dbReference type="SAM" id="MobiDB-lite"/>
    </source>
</evidence>
<feature type="compositionally biased region" description="Pro residues" evidence="11">
    <location>
        <begin position="1"/>
        <end position="18"/>
    </location>
</feature>
<keyword evidence="16" id="KW-1185">Reference proteome</keyword>
<dbReference type="GO" id="GO:0000155">
    <property type="term" value="F:phosphorelay sensor kinase activity"/>
    <property type="evidence" value="ECO:0007669"/>
    <property type="project" value="InterPro"/>
</dbReference>
<dbReference type="InterPro" id="IPR003660">
    <property type="entry name" value="HAMP_dom"/>
</dbReference>
<dbReference type="CDD" id="cd06225">
    <property type="entry name" value="HAMP"/>
    <property type="match status" value="1"/>
</dbReference>
<evidence type="ECO:0000256" key="2">
    <source>
        <dbReference type="ARBA" id="ARBA00004236"/>
    </source>
</evidence>
<feature type="domain" description="Histidine kinase" evidence="13">
    <location>
        <begin position="331"/>
        <end position="604"/>
    </location>
</feature>
<evidence type="ECO:0000259" key="13">
    <source>
        <dbReference type="PROSITE" id="PS50109"/>
    </source>
</evidence>
<evidence type="ECO:0000256" key="8">
    <source>
        <dbReference type="ARBA" id="ARBA00022989"/>
    </source>
</evidence>
<evidence type="ECO:0000256" key="3">
    <source>
        <dbReference type="ARBA" id="ARBA00012438"/>
    </source>
</evidence>
<dbReference type="InterPro" id="IPR004358">
    <property type="entry name" value="Sig_transdc_His_kin-like_C"/>
</dbReference>
<dbReference type="PROSITE" id="PS50109">
    <property type="entry name" value="HIS_KIN"/>
    <property type="match status" value="1"/>
</dbReference>
<organism evidence="15 16">
    <name type="scientific">Bifidobacterium parmae</name>
    <dbReference type="NCBI Taxonomy" id="361854"/>
    <lineage>
        <taxon>Bacteria</taxon>
        <taxon>Bacillati</taxon>
        <taxon>Actinomycetota</taxon>
        <taxon>Actinomycetes</taxon>
        <taxon>Bifidobacteriales</taxon>
        <taxon>Bifidobacteriaceae</taxon>
        <taxon>Bifidobacterium</taxon>
    </lineage>
</organism>
<evidence type="ECO:0000313" key="16">
    <source>
        <dbReference type="Proteomes" id="UP000235034"/>
    </source>
</evidence>
<dbReference type="Pfam" id="PF00672">
    <property type="entry name" value="HAMP"/>
    <property type="match status" value="1"/>
</dbReference>
<comment type="caution">
    <text evidence="15">The sequence shown here is derived from an EMBL/GenBank/DDBJ whole genome shotgun (WGS) entry which is preliminary data.</text>
</comment>
<dbReference type="Gene3D" id="1.10.287.130">
    <property type="match status" value="1"/>
</dbReference>
<dbReference type="Pfam" id="PF00512">
    <property type="entry name" value="HisKA"/>
    <property type="match status" value="1"/>
</dbReference>
<evidence type="ECO:0000256" key="7">
    <source>
        <dbReference type="ARBA" id="ARBA00022777"/>
    </source>
</evidence>
<dbReference type="EC" id="2.7.13.3" evidence="3"/>
<evidence type="ECO:0000256" key="5">
    <source>
        <dbReference type="ARBA" id="ARBA00022679"/>
    </source>
</evidence>
<name>A0A2N5J490_9BIFI</name>
<evidence type="ECO:0000256" key="9">
    <source>
        <dbReference type="ARBA" id="ARBA00023012"/>
    </source>
</evidence>
<dbReference type="Gene3D" id="6.10.340.10">
    <property type="match status" value="1"/>
</dbReference>
<dbReference type="SUPFAM" id="SSF158472">
    <property type="entry name" value="HAMP domain-like"/>
    <property type="match status" value="1"/>
</dbReference>
<evidence type="ECO:0000313" key="15">
    <source>
        <dbReference type="EMBL" id="PLS29026.1"/>
    </source>
</evidence>
<keyword evidence="8 12" id="KW-1133">Transmembrane helix</keyword>
<feature type="domain" description="HAMP" evidence="14">
    <location>
        <begin position="263"/>
        <end position="316"/>
    </location>
</feature>
<evidence type="ECO:0000259" key="14">
    <source>
        <dbReference type="PROSITE" id="PS50885"/>
    </source>
</evidence>
<dbReference type="InterPro" id="IPR003594">
    <property type="entry name" value="HATPase_dom"/>
</dbReference>
<feature type="region of interest" description="Disordered" evidence="11">
    <location>
        <begin position="177"/>
        <end position="197"/>
    </location>
</feature>
<dbReference type="InterPro" id="IPR036890">
    <property type="entry name" value="HATPase_C_sf"/>
</dbReference>
<dbReference type="Pfam" id="PF02518">
    <property type="entry name" value="HATPase_c"/>
    <property type="match status" value="1"/>
</dbReference>
<dbReference type="SMART" id="SM00387">
    <property type="entry name" value="HATPase_c"/>
    <property type="match status" value="1"/>
</dbReference>
<dbReference type="CDD" id="cd00075">
    <property type="entry name" value="HATPase"/>
    <property type="match status" value="1"/>
</dbReference>
<comment type="subcellular location">
    <subcellularLocation>
        <location evidence="2">Cell membrane</location>
    </subcellularLocation>
</comment>
<dbReference type="Gene3D" id="3.30.565.10">
    <property type="entry name" value="Histidine kinase-like ATPase, C-terminal domain"/>
    <property type="match status" value="1"/>
</dbReference>
<dbReference type="SMART" id="SM00304">
    <property type="entry name" value="HAMP"/>
    <property type="match status" value="1"/>
</dbReference>
<keyword evidence="6 12" id="KW-0812">Transmembrane</keyword>
<dbReference type="EMBL" id="NMWT01000010">
    <property type="protein sequence ID" value="PLS29026.1"/>
    <property type="molecule type" value="Genomic_DNA"/>
</dbReference>
<keyword evidence="7 15" id="KW-0418">Kinase</keyword>
<keyword evidence="10 12" id="KW-0472">Membrane</keyword>
<protein>
    <recommendedName>
        <fullName evidence="3">histidine kinase</fullName>
        <ecNumber evidence="3">2.7.13.3</ecNumber>
    </recommendedName>
</protein>
<dbReference type="SUPFAM" id="SSF55874">
    <property type="entry name" value="ATPase domain of HSP90 chaperone/DNA topoisomerase II/histidine kinase"/>
    <property type="match status" value="1"/>
</dbReference>
<feature type="transmembrane region" description="Helical" evidence="12">
    <location>
        <begin position="239"/>
        <end position="262"/>
    </location>
</feature>
<gene>
    <name evidence="15" type="ORF">Uis4E_0963</name>
</gene>
<feature type="region of interest" description="Disordered" evidence="11">
    <location>
        <begin position="1"/>
        <end position="26"/>
    </location>
</feature>